<dbReference type="Proteomes" id="UP001195660">
    <property type="component" value="Unassembled WGS sequence"/>
</dbReference>
<keyword evidence="1 3" id="KW-0056">Arginine metabolism</keyword>
<protein>
    <recommendedName>
        <fullName evidence="3 4">N-succinylarginine dihydrolase</fullName>
        <ecNumber evidence="3 4">3.5.3.23</ecNumber>
    </recommendedName>
</protein>
<evidence type="ECO:0000256" key="1">
    <source>
        <dbReference type="ARBA" id="ARBA00022503"/>
    </source>
</evidence>
<feature type="binding site" evidence="3">
    <location>
        <position position="255"/>
    </location>
    <ligand>
        <name>substrate</name>
    </ligand>
</feature>
<organism evidence="5 6">
    <name type="scientific">Deefgea chitinilytica</name>
    <dbReference type="NCBI Taxonomy" id="570276"/>
    <lineage>
        <taxon>Bacteria</taxon>
        <taxon>Pseudomonadati</taxon>
        <taxon>Pseudomonadota</taxon>
        <taxon>Betaproteobacteria</taxon>
        <taxon>Neisseriales</taxon>
        <taxon>Chitinibacteraceae</taxon>
        <taxon>Deefgea</taxon>
    </lineage>
</organism>
<evidence type="ECO:0000313" key="6">
    <source>
        <dbReference type="Proteomes" id="UP001195660"/>
    </source>
</evidence>
<sequence>MSSNERAFEANFDGLVGPTHHYGGHSFGNVASTGNAKQAANPRQAALQGLAKMKALADLGYQQGVLPPQERPALWLMRDLGYTGTDQEIIKSLANTSPGFLSAMSSASSMWTANAATVSPSADTQDGRVHFTVANLQNKFHRAIEHRQTFRSLKAIFSNPAHFTVHEALPMMAALGDEGAANHTRFCHDYGQAGVEFFVYGRQHWGGQVEPSKYPARQTREACEAVIRRHGLAASHTVMAQQNPAVIDAGVFHNDVIAVGNQNVLFCHQDAFLRSEQVYAELNEKMAGQLQLIEVARDSVSVADAVKSYLFNSQLLAKPNGKQRLLVPEECKNTPAVWAYLQSLQSSGGPIDELLVYDLKQSMQNGGGPACLRLRVALTESEAAQVNAGVWMNDTLYLQLCSWVERHYRDRLLESDLFDPQLLNEVRTALDELTQIMRLGSIYPFQLHGRDE</sequence>
<name>A0ABS2C848_9NEIS</name>
<dbReference type="Gene3D" id="3.75.10.20">
    <property type="entry name" value="Succinylarginine dihydrolase"/>
    <property type="match status" value="1"/>
</dbReference>
<keyword evidence="2 3" id="KW-0378">Hydrolase</keyword>
<comment type="similarity">
    <text evidence="3">Belongs to the succinylarginine dihydrolase family.</text>
</comment>
<feature type="active site" evidence="3">
    <location>
        <position position="253"/>
    </location>
</feature>
<keyword evidence="6" id="KW-1185">Reference proteome</keyword>
<dbReference type="NCBIfam" id="TIGR03241">
    <property type="entry name" value="arg_catab_astB"/>
    <property type="match status" value="1"/>
</dbReference>
<evidence type="ECO:0000313" key="5">
    <source>
        <dbReference type="EMBL" id="MBM5570332.1"/>
    </source>
</evidence>
<comment type="catalytic activity">
    <reaction evidence="3">
        <text>N(2)-succinyl-L-arginine + 2 H2O + 2 H(+) = N(2)-succinyl-L-ornithine + 2 NH4(+) + CO2</text>
        <dbReference type="Rhea" id="RHEA:19533"/>
        <dbReference type="ChEBI" id="CHEBI:15377"/>
        <dbReference type="ChEBI" id="CHEBI:15378"/>
        <dbReference type="ChEBI" id="CHEBI:16526"/>
        <dbReference type="ChEBI" id="CHEBI:28938"/>
        <dbReference type="ChEBI" id="CHEBI:58241"/>
        <dbReference type="ChEBI" id="CHEBI:58514"/>
        <dbReference type="EC" id="3.5.3.23"/>
    </reaction>
</comment>
<feature type="active site" evidence="3">
    <location>
        <position position="178"/>
    </location>
</feature>
<feature type="binding site" evidence="3">
    <location>
        <begin position="23"/>
        <end position="32"/>
    </location>
    <ligand>
        <name>substrate</name>
    </ligand>
</feature>
<feature type="binding site" evidence="3">
    <location>
        <position position="114"/>
    </location>
    <ligand>
        <name>substrate</name>
    </ligand>
</feature>
<dbReference type="SUPFAM" id="SSF55909">
    <property type="entry name" value="Pentein"/>
    <property type="match status" value="1"/>
</dbReference>
<evidence type="ECO:0000256" key="3">
    <source>
        <dbReference type="HAMAP-Rule" id="MF_01172"/>
    </source>
</evidence>
<proteinExistence type="inferred from homology"/>
<accession>A0ABS2C848</accession>
<dbReference type="EC" id="3.5.3.23" evidence="3 4"/>
<dbReference type="PANTHER" id="PTHR30420">
    <property type="entry name" value="N-SUCCINYLARGININE DIHYDROLASE"/>
    <property type="match status" value="1"/>
</dbReference>
<feature type="active site" description="Nucleophile" evidence="3">
    <location>
        <position position="371"/>
    </location>
</feature>
<dbReference type="InterPro" id="IPR007079">
    <property type="entry name" value="SuccinylArg_d-Hdrlase_AstB"/>
</dbReference>
<dbReference type="EMBL" id="WOFE01000001">
    <property type="protein sequence ID" value="MBM5570332.1"/>
    <property type="molecule type" value="Genomic_DNA"/>
</dbReference>
<dbReference type="GO" id="GO:0009015">
    <property type="term" value="F:N-succinylarginine dihydrolase activity"/>
    <property type="evidence" value="ECO:0007669"/>
    <property type="project" value="UniProtKB-EC"/>
</dbReference>
<comment type="caution">
    <text evidence="5">The sequence shown here is derived from an EMBL/GenBank/DDBJ whole genome shotgun (WGS) entry which is preliminary data.</text>
</comment>
<dbReference type="NCBIfam" id="NF009789">
    <property type="entry name" value="PRK13281.1"/>
    <property type="match status" value="1"/>
</dbReference>
<dbReference type="HAMAP" id="MF_01172">
    <property type="entry name" value="AstB"/>
    <property type="match status" value="1"/>
</dbReference>
<dbReference type="PANTHER" id="PTHR30420:SF2">
    <property type="entry name" value="N-SUCCINYLARGININE DIHYDROLASE"/>
    <property type="match status" value="1"/>
</dbReference>
<comment type="function">
    <text evidence="3">Catalyzes the hydrolysis of N(2)-succinylarginine into N(2)-succinylornithine, ammonia and CO(2).</text>
</comment>
<dbReference type="InterPro" id="IPR037031">
    <property type="entry name" value="AstB_sf"/>
</dbReference>
<reference evidence="5 6" key="1">
    <citation type="submission" date="2019-11" db="EMBL/GenBank/DDBJ databases">
        <title>Novel Deefgea species.</title>
        <authorList>
            <person name="Han J.-H."/>
        </authorList>
    </citation>
    <scope>NUCLEOTIDE SEQUENCE [LARGE SCALE GENOMIC DNA]</scope>
    <source>
        <strain evidence="5 6">LMG 24817</strain>
    </source>
</reference>
<feature type="binding site" evidence="3">
    <location>
        <position position="217"/>
    </location>
    <ligand>
        <name>substrate</name>
    </ligand>
</feature>
<feature type="binding site" evidence="3">
    <location>
        <position position="365"/>
    </location>
    <ligand>
        <name>substrate</name>
    </ligand>
</feature>
<comment type="subunit">
    <text evidence="3">Homodimer.</text>
</comment>
<evidence type="ECO:0000256" key="2">
    <source>
        <dbReference type="ARBA" id="ARBA00022801"/>
    </source>
</evidence>
<evidence type="ECO:0000256" key="4">
    <source>
        <dbReference type="NCBIfam" id="TIGR03241"/>
    </source>
</evidence>
<dbReference type="Pfam" id="PF04996">
    <property type="entry name" value="AstB"/>
    <property type="match status" value="1"/>
</dbReference>
<feature type="binding site" evidence="3">
    <location>
        <begin position="141"/>
        <end position="142"/>
    </location>
    <ligand>
        <name>substrate</name>
    </ligand>
</feature>
<gene>
    <name evidence="3 5" type="primary">astB</name>
    <name evidence="5" type="ORF">GM173_01940</name>
</gene>
<comment type="pathway">
    <text evidence="3">Amino-acid degradation; L-arginine degradation via AST pathway; L-glutamate and succinate from L-arginine: step 2/5.</text>
</comment>
<dbReference type="RefSeq" id="WP_203569637.1">
    <property type="nucleotide sequence ID" value="NZ_WOFE01000001.1"/>
</dbReference>